<keyword evidence="1" id="KW-0732">Signal</keyword>
<dbReference type="OrthoDB" id="333971at2"/>
<sequence>MKKTFLFFLLISAFLVQAQEKEISKSIYFTANTGIEKNSKADKILKAIVEASQKDKNAAFVAIGNITRNNGYLKDAKARKSEEEFLKRSLMEPLENFNGEVIYTPGYHEWNKGGHKNLDDLESYLQDNSKAEFWPNDGCPLERETLSDQVELVMVDSQWFLEDWDNYPYINNKCEIKTREQFFTEFKDELKDEQNKTVIVAVHHPVLSATRKGFFGRMGGFSKQNYYNNTMQDLVGRLETLASQFEDVIFVSGNHKNLQFLEDDGIPQIISGAVATTEKTRPETDKGFYGSNAHGFVKLNAYKDGSSEVEIYELEPNGAKKVYSKEIKSKRGELEDFTYHQNSDFGATHKASIYTKEETDKSGFYTWAWGEHYRPIYSRKIQAPVLFLDSLPHNLRALRAGGGNQSRTLRLINDKEHEYNIRELRKSAVRFIQSAIPDHYIRDYMRNTIAEDIVQDFYTTAHPYAPFAVGDLLDAINIYHANPEIVYVPKQERLGRFNETYGDKLYMFEEHVGDENKTFETFGDADDILSTSDMLLEIRDDNQAKIDEDLYIRARLFDMLIGDWDRHADQWRWSKFEQKDGTELYKPIPRDRDQAFPKYDGPIIKLLKFGVPLIRPMQTYSGEVKDVKWLNHAGYYLDKTFINEASWEDWKAQAEYLQTHLTDDVIDNAFGDLLPDVQDKSIESIKSSLKQRRDNMLKITRDYYDYFKKHEVIVATDEDSKVNIIREPNGITKITIEEEDRRIFDNQYDKEKTKEIWIYSLDGNDTFTASGEGSQLIKIKVFGGEENDTYNFENRKRIKVYDYKSKENTYKNVGGKRLTDSYDINNYDPQKRKYNQNIVLPSIGFSSDEGFKIGLTDQFTTYGLMRNPFTTQHTVTANYYAATQGIELMYNGEFAHIFYNWNFGLDARFTSDKYATNFFGVGNQSTYDEDAVSKDYNRTKIKQWHIAPSLLYKENETFTAHIQARLESHEVADKDNGFAQDFFNAGNDVYEQQLYAGGEVGVNFNNKGSLIGYPRRGMELDLKAGYKSTIEENYDNQFGYIKPTISFVYPIHESGAATLATIAKANFILGDNYEFYHAARIGGNESLRGYRNERFLGKSSFFQSTDLRVGITKFKTNFVPIRVGVSAGFDYGRVWVENDTSEKWHNSYGGSIFINGFNALTANIGYYRSSEDQRILFTLGFKF</sequence>
<gene>
    <name evidence="2" type="ORF">FKR84_06400</name>
</gene>
<protein>
    <submittedName>
        <fullName evidence="2">Metallophosphatase</fullName>
    </submittedName>
</protein>
<dbReference type="Gene3D" id="3.60.21.10">
    <property type="match status" value="1"/>
</dbReference>
<feature type="signal peptide" evidence="1">
    <location>
        <begin position="1"/>
        <end position="18"/>
    </location>
</feature>
<dbReference type="EMBL" id="VIAR01000005">
    <property type="protein sequence ID" value="TQD39025.1"/>
    <property type="molecule type" value="Genomic_DNA"/>
</dbReference>
<evidence type="ECO:0000313" key="2">
    <source>
        <dbReference type="EMBL" id="TQD39025.1"/>
    </source>
</evidence>
<keyword evidence="3" id="KW-1185">Reference proteome</keyword>
<organism evidence="2 3">
    <name type="scientific">Haloflavibacter putidus</name>
    <dbReference type="NCBI Taxonomy" id="2576776"/>
    <lineage>
        <taxon>Bacteria</taxon>
        <taxon>Pseudomonadati</taxon>
        <taxon>Bacteroidota</taxon>
        <taxon>Flavobacteriia</taxon>
        <taxon>Flavobacteriales</taxon>
        <taxon>Flavobacteriaceae</taxon>
        <taxon>Haloflavibacter</taxon>
    </lineage>
</organism>
<reference evidence="2 3" key="1">
    <citation type="submission" date="2019-06" db="EMBL/GenBank/DDBJ databases">
        <title>Flavibacter putida gen. nov., sp. nov., a novel marine bacterium of the family Flavobacteriaceae isolated from coastal seawater.</title>
        <authorList>
            <person name="Feng X."/>
        </authorList>
    </citation>
    <scope>NUCLEOTIDE SEQUENCE [LARGE SCALE GENOMIC DNA]</scope>
    <source>
        <strain evidence="2 3">PLHSN227</strain>
    </source>
</reference>
<comment type="caution">
    <text evidence="2">The sequence shown here is derived from an EMBL/GenBank/DDBJ whole genome shotgun (WGS) entry which is preliminary data.</text>
</comment>
<evidence type="ECO:0000256" key="1">
    <source>
        <dbReference type="SAM" id="SignalP"/>
    </source>
</evidence>
<dbReference type="Proteomes" id="UP000317169">
    <property type="component" value="Unassembled WGS sequence"/>
</dbReference>
<feature type="chain" id="PRO_5021224770" evidence="1">
    <location>
        <begin position="19"/>
        <end position="1183"/>
    </location>
</feature>
<dbReference type="SUPFAM" id="SSF56300">
    <property type="entry name" value="Metallo-dependent phosphatases"/>
    <property type="match status" value="1"/>
</dbReference>
<dbReference type="AlphaFoldDB" id="A0A507ZW69"/>
<name>A0A507ZW69_9FLAO</name>
<dbReference type="RefSeq" id="WP_141421473.1">
    <property type="nucleotide sequence ID" value="NZ_VIAR01000005.1"/>
</dbReference>
<dbReference type="InterPro" id="IPR029052">
    <property type="entry name" value="Metallo-depent_PP-like"/>
</dbReference>
<evidence type="ECO:0000313" key="3">
    <source>
        <dbReference type="Proteomes" id="UP000317169"/>
    </source>
</evidence>
<accession>A0A507ZW69</accession>
<proteinExistence type="predicted"/>